<dbReference type="OrthoDB" id="1303983at2759"/>
<organism evidence="1 2">
    <name type="scientific">Gossypium stocksii</name>
    <dbReference type="NCBI Taxonomy" id="47602"/>
    <lineage>
        <taxon>Eukaryota</taxon>
        <taxon>Viridiplantae</taxon>
        <taxon>Streptophyta</taxon>
        <taxon>Embryophyta</taxon>
        <taxon>Tracheophyta</taxon>
        <taxon>Spermatophyta</taxon>
        <taxon>Magnoliopsida</taxon>
        <taxon>eudicotyledons</taxon>
        <taxon>Gunneridae</taxon>
        <taxon>Pentapetalae</taxon>
        <taxon>rosids</taxon>
        <taxon>malvids</taxon>
        <taxon>Malvales</taxon>
        <taxon>Malvaceae</taxon>
        <taxon>Malvoideae</taxon>
        <taxon>Gossypium</taxon>
    </lineage>
</organism>
<dbReference type="PANTHER" id="PTHR47481">
    <property type="match status" value="1"/>
</dbReference>
<protein>
    <submittedName>
        <fullName evidence="1">Uncharacterized protein</fullName>
    </submittedName>
</protein>
<dbReference type="EMBL" id="JAIQCV010000006">
    <property type="protein sequence ID" value="KAH1090586.1"/>
    <property type="molecule type" value="Genomic_DNA"/>
</dbReference>
<dbReference type="Proteomes" id="UP000828251">
    <property type="component" value="Unassembled WGS sequence"/>
</dbReference>
<sequence>MTTMNSADSALVEDGCTIFTGDRVVNSFPRHEVVKLDKGTFIQWQQQVLLILGGYDLIGFLDGTLPSSSRFIQSPDGSLASNPTACDMWTTVMSLFATNTGAKQSRIRHELHSLKKGTLSIKNYIAHIRNLCAFLEASGTRIQEAEKTEVMLIGLPANFNTVVSSVSVLSKPVSF</sequence>
<evidence type="ECO:0000313" key="2">
    <source>
        <dbReference type="Proteomes" id="UP000828251"/>
    </source>
</evidence>
<name>A0A9D3VMV7_9ROSI</name>
<keyword evidence="2" id="KW-1185">Reference proteome</keyword>
<reference evidence="1 2" key="1">
    <citation type="journal article" date="2021" name="Plant Biotechnol. J.">
        <title>Multi-omics assisted identification of the key and species-specific regulatory components of drought-tolerant mechanisms in Gossypium stocksii.</title>
        <authorList>
            <person name="Yu D."/>
            <person name="Ke L."/>
            <person name="Zhang D."/>
            <person name="Wu Y."/>
            <person name="Sun Y."/>
            <person name="Mei J."/>
            <person name="Sun J."/>
            <person name="Sun Y."/>
        </authorList>
    </citation>
    <scope>NUCLEOTIDE SEQUENCE [LARGE SCALE GENOMIC DNA]</scope>
    <source>
        <strain evidence="2">cv. E1</strain>
        <tissue evidence="1">Leaf</tissue>
    </source>
</reference>
<gene>
    <name evidence="1" type="ORF">J1N35_017843</name>
</gene>
<dbReference type="PANTHER" id="PTHR47481:SF10">
    <property type="entry name" value="COPIA-LIKE POLYPROTEIN_RETROTRANSPOSON"/>
    <property type="match status" value="1"/>
</dbReference>
<evidence type="ECO:0000313" key="1">
    <source>
        <dbReference type="EMBL" id="KAH1090586.1"/>
    </source>
</evidence>
<dbReference type="AlphaFoldDB" id="A0A9D3VMV7"/>
<comment type="caution">
    <text evidence="1">The sequence shown here is derived from an EMBL/GenBank/DDBJ whole genome shotgun (WGS) entry which is preliminary data.</text>
</comment>
<accession>A0A9D3VMV7</accession>
<proteinExistence type="predicted"/>
<dbReference type="Pfam" id="PF14223">
    <property type="entry name" value="Retrotran_gag_2"/>
    <property type="match status" value="1"/>
</dbReference>